<organism evidence="1 2">
    <name type="scientific">Schistosoma mansoni</name>
    <name type="common">Blood fluke</name>
    <dbReference type="NCBI Taxonomy" id="6183"/>
    <lineage>
        <taxon>Eukaryota</taxon>
        <taxon>Metazoa</taxon>
        <taxon>Spiralia</taxon>
        <taxon>Lophotrochozoa</taxon>
        <taxon>Platyhelminthes</taxon>
        <taxon>Trematoda</taxon>
        <taxon>Digenea</taxon>
        <taxon>Strigeidida</taxon>
        <taxon>Schistosomatoidea</taxon>
        <taxon>Schistosomatidae</taxon>
        <taxon>Schistosoma</taxon>
    </lineage>
</organism>
<evidence type="ECO:0000313" key="2">
    <source>
        <dbReference type="WBParaSite" id="Smp_323700.1"/>
    </source>
</evidence>
<sequence>MTLVSKLHSYRIYNSKENLMFHTVIVIIKQTSHGSNFNCKYTKSCQPFGMSIIHTYKKPSSNYEVDVFISQKTDSVEKIHFLMTNDESDMNKEHKLYRTFFRIN</sequence>
<accession>A0A5K4F884</accession>
<keyword evidence="1" id="KW-1185">Reference proteome</keyword>
<dbReference type="AlphaFoldDB" id="A0A5K4F884"/>
<proteinExistence type="predicted"/>
<dbReference type="InParanoid" id="A0A5K4F884"/>
<protein>
    <submittedName>
        <fullName evidence="2">Uncharacterized protein</fullName>
    </submittedName>
</protein>
<dbReference type="WBParaSite" id="Smp_323700.1">
    <property type="protein sequence ID" value="Smp_323700.1"/>
    <property type="gene ID" value="Smp_323700"/>
</dbReference>
<dbReference type="Proteomes" id="UP000008854">
    <property type="component" value="Unassembled WGS sequence"/>
</dbReference>
<reference evidence="2" key="2">
    <citation type="submission" date="2019-11" db="UniProtKB">
        <authorList>
            <consortium name="WormBaseParasite"/>
        </authorList>
    </citation>
    <scope>IDENTIFICATION</scope>
    <source>
        <strain evidence="2">Puerto Rican</strain>
    </source>
</reference>
<name>A0A5K4F884_SCHMA</name>
<evidence type="ECO:0000313" key="1">
    <source>
        <dbReference type="Proteomes" id="UP000008854"/>
    </source>
</evidence>
<reference evidence="1" key="1">
    <citation type="journal article" date="2012" name="PLoS Negl. Trop. Dis.">
        <title>A systematically improved high quality genome and transcriptome of the human blood fluke Schistosoma mansoni.</title>
        <authorList>
            <person name="Protasio A.V."/>
            <person name="Tsai I.J."/>
            <person name="Babbage A."/>
            <person name="Nichol S."/>
            <person name="Hunt M."/>
            <person name="Aslett M.A."/>
            <person name="De Silva N."/>
            <person name="Velarde G.S."/>
            <person name="Anderson T.J."/>
            <person name="Clark R.C."/>
            <person name="Davidson C."/>
            <person name="Dillon G.P."/>
            <person name="Holroyd N.E."/>
            <person name="LoVerde P.T."/>
            <person name="Lloyd C."/>
            <person name="McQuillan J."/>
            <person name="Oliveira G."/>
            <person name="Otto T.D."/>
            <person name="Parker-Manuel S.J."/>
            <person name="Quail M.A."/>
            <person name="Wilson R.A."/>
            <person name="Zerlotini A."/>
            <person name="Dunne D.W."/>
            <person name="Berriman M."/>
        </authorList>
    </citation>
    <scope>NUCLEOTIDE SEQUENCE [LARGE SCALE GENOMIC DNA]</scope>
    <source>
        <strain evidence="1">Puerto Rican</strain>
    </source>
</reference>